<organism evidence="9 10">
    <name type="scientific">Lactarius akahatsu</name>
    <dbReference type="NCBI Taxonomy" id="416441"/>
    <lineage>
        <taxon>Eukaryota</taxon>
        <taxon>Fungi</taxon>
        <taxon>Dikarya</taxon>
        <taxon>Basidiomycota</taxon>
        <taxon>Agaricomycotina</taxon>
        <taxon>Agaricomycetes</taxon>
        <taxon>Russulales</taxon>
        <taxon>Russulaceae</taxon>
        <taxon>Lactarius</taxon>
    </lineage>
</organism>
<dbReference type="GO" id="GO:0005789">
    <property type="term" value="C:endoplasmic reticulum membrane"/>
    <property type="evidence" value="ECO:0007669"/>
    <property type="project" value="UniProtKB-SubCell"/>
</dbReference>
<dbReference type="GO" id="GO:0031211">
    <property type="term" value="C:endoplasmic reticulum palmitoyltransferase complex"/>
    <property type="evidence" value="ECO:0007669"/>
    <property type="project" value="TreeGrafter"/>
</dbReference>
<dbReference type="PANTHER" id="PTHR13254">
    <property type="entry name" value="GOLGI AUTOANTIGEN, GOLGIN SUBFAMILY A, 7"/>
    <property type="match status" value="1"/>
</dbReference>
<proteinExistence type="inferred from homology"/>
<protein>
    <recommendedName>
        <fullName evidence="4">Ras modification protein ERF4</fullName>
    </recommendedName>
</protein>
<dbReference type="InterPro" id="IPR019383">
    <property type="entry name" value="Golgin_A_7/ERF4"/>
</dbReference>
<sequence length="266" mass="29731">MPEPTLPTSDQPTSMDNDSTMDITSVSPTTRLGGFEALSILNPPEKQAVGVTHDPPPTTSVAFIGINYIPDSADSQMSSHRIPPHPTPWESVALQSVDGDAVTGHSSFPPKPQVKRSVPVSSYYFGPPPADSAFFTPPVGRIGVHHPREIVRVERDYSGGEIVQFSSTYPLEFEGRITPTQFLESINAINEILISASSLRHSVFDNCIEIFSLQLSRLFLSTHYEREMNRLRRHVDDLNHRLFNPTGLNILWPRKVGFLFLEIEYY</sequence>
<dbReference type="EMBL" id="JAKELL010000024">
    <property type="protein sequence ID" value="KAH8992064.1"/>
    <property type="molecule type" value="Genomic_DNA"/>
</dbReference>
<feature type="domain" description="Golgin subfamily A member 7/ERF4" evidence="8">
    <location>
        <begin position="150"/>
        <end position="262"/>
    </location>
</feature>
<dbReference type="Pfam" id="PF10256">
    <property type="entry name" value="Erf4"/>
    <property type="match status" value="1"/>
</dbReference>
<accession>A0AAD4LK00</accession>
<comment type="similarity">
    <text evidence="2">Belongs to the ERF4 family.</text>
</comment>
<feature type="region of interest" description="Disordered" evidence="7">
    <location>
        <begin position="1"/>
        <end position="21"/>
    </location>
</feature>
<comment type="subunit">
    <text evidence="3">Interacts with ERF2.</text>
</comment>
<evidence type="ECO:0000313" key="10">
    <source>
        <dbReference type="Proteomes" id="UP001201163"/>
    </source>
</evidence>
<evidence type="ECO:0000256" key="1">
    <source>
        <dbReference type="ARBA" id="ARBA00004406"/>
    </source>
</evidence>
<reference evidence="9" key="1">
    <citation type="submission" date="2022-01" db="EMBL/GenBank/DDBJ databases">
        <title>Comparative genomics reveals a dynamic genome evolution in the ectomycorrhizal milk-cap (Lactarius) mushrooms.</title>
        <authorList>
            <consortium name="DOE Joint Genome Institute"/>
            <person name="Lebreton A."/>
            <person name="Tang N."/>
            <person name="Kuo A."/>
            <person name="LaButti K."/>
            <person name="Drula E."/>
            <person name="Barry K."/>
            <person name="Clum A."/>
            <person name="Lipzen A."/>
            <person name="Mousain D."/>
            <person name="Ng V."/>
            <person name="Wang R."/>
            <person name="Wang X."/>
            <person name="Dai Y."/>
            <person name="Henrissat B."/>
            <person name="Grigoriev I.V."/>
            <person name="Guerin-Laguette A."/>
            <person name="Yu F."/>
            <person name="Martin F.M."/>
        </authorList>
    </citation>
    <scope>NUCLEOTIDE SEQUENCE</scope>
    <source>
        <strain evidence="9">QP</strain>
    </source>
</reference>
<evidence type="ECO:0000256" key="5">
    <source>
        <dbReference type="ARBA" id="ARBA00022824"/>
    </source>
</evidence>
<dbReference type="AlphaFoldDB" id="A0AAD4LK00"/>
<evidence type="ECO:0000259" key="8">
    <source>
        <dbReference type="Pfam" id="PF10256"/>
    </source>
</evidence>
<dbReference type="PANTHER" id="PTHR13254:SF0">
    <property type="entry name" value="GOLGIN SUBFAMILY A MEMBER 7_ERF4 DOMAIN-CONTAINING PROTEIN"/>
    <property type="match status" value="1"/>
</dbReference>
<gene>
    <name evidence="9" type="ORF">EDB92DRAFT_2087533</name>
</gene>
<name>A0AAD4LK00_9AGAM</name>
<comment type="caution">
    <text evidence="9">The sequence shown here is derived from an EMBL/GenBank/DDBJ whole genome shotgun (WGS) entry which is preliminary data.</text>
</comment>
<keyword evidence="6" id="KW-0472">Membrane</keyword>
<comment type="subcellular location">
    <subcellularLocation>
        <location evidence="1">Endoplasmic reticulum membrane</location>
        <topology evidence="1">Peripheral membrane protein</topology>
    </subcellularLocation>
</comment>
<evidence type="ECO:0000256" key="6">
    <source>
        <dbReference type="ARBA" id="ARBA00023136"/>
    </source>
</evidence>
<evidence type="ECO:0000256" key="3">
    <source>
        <dbReference type="ARBA" id="ARBA00011396"/>
    </source>
</evidence>
<keyword evidence="5" id="KW-0256">Endoplasmic reticulum</keyword>
<evidence type="ECO:0000256" key="2">
    <source>
        <dbReference type="ARBA" id="ARBA00007732"/>
    </source>
</evidence>
<evidence type="ECO:0000313" key="9">
    <source>
        <dbReference type="EMBL" id="KAH8992064.1"/>
    </source>
</evidence>
<evidence type="ECO:0000256" key="4">
    <source>
        <dbReference type="ARBA" id="ARBA00018463"/>
    </source>
</evidence>
<dbReference type="InterPro" id="IPR051371">
    <property type="entry name" value="Ras_palmitoyltransferase"/>
</dbReference>
<keyword evidence="10" id="KW-1185">Reference proteome</keyword>
<dbReference type="Proteomes" id="UP001201163">
    <property type="component" value="Unassembled WGS sequence"/>
</dbReference>
<dbReference type="GO" id="GO:0006612">
    <property type="term" value="P:protein targeting to membrane"/>
    <property type="evidence" value="ECO:0007669"/>
    <property type="project" value="TreeGrafter"/>
</dbReference>
<evidence type="ECO:0000256" key="7">
    <source>
        <dbReference type="SAM" id="MobiDB-lite"/>
    </source>
</evidence>